<accession>A0A835M7H6</accession>
<dbReference type="InterPro" id="IPR036047">
    <property type="entry name" value="F-box-like_dom_sf"/>
</dbReference>
<dbReference type="EMBL" id="JADFTS010000003">
    <property type="protein sequence ID" value="KAF9613541.1"/>
    <property type="molecule type" value="Genomic_DNA"/>
</dbReference>
<gene>
    <name evidence="2" type="ORF">IFM89_008458</name>
</gene>
<dbReference type="Gene3D" id="1.20.1280.50">
    <property type="match status" value="1"/>
</dbReference>
<evidence type="ECO:0000313" key="2">
    <source>
        <dbReference type="EMBL" id="KAF9613541.1"/>
    </source>
</evidence>
<dbReference type="InterPro" id="IPR001810">
    <property type="entry name" value="F-box_dom"/>
</dbReference>
<feature type="domain" description="F-box" evidence="1">
    <location>
        <begin position="12"/>
        <end position="59"/>
    </location>
</feature>
<name>A0A835M7H6_9MAGN</name>
<dbReference type="AlphaFoldDB" id="A0A835M7H6"/>
<evidence type="ECO:0000313" key="3">
    <source>
        <dbReference type="Proteomes" id="UP000631114"/>
    </source>
</evidence>
<comment type="caution">
    <text evidence="2">The sequence shown here is derived from an EMBL/GenBank/DDBJ whole genome shotgun (WGS) entry which is preliminary data.</text>
</comment>
<reference evidence="2 3" key="1">
    <citation type="submission" date="2020-10" db="EMBL/GenBank/DDBJ databases">
        <title>The Coptis chinensis genome and diversification of protoberbering-type alkaloids.</title>
        <authorList>
            <person name="Wang B."/>
            <person name="Shu S."/>
            <person name="Song C."/>
            <person name="Liu Y."/>
        </authorList>
    </citation>
    <scope>NUCLEOTIDE SEQUENCE [LARGE SCALE GENOMIC DNA]</scope>
    <source>
        <strain evidence="2">HL-2020</strain>
        <tissue evidence="2">Leaf</tissue>
    </source>
</reference>
<proteinExistence type="predicted"/>
<dbReference type="SMART" id="SM00256">
    <property type="entry name" value="FBOX"/>
    <property type="match status" value="1"/>
</dbReference>
<dbReference type="InterPro" id="IPR050796">
    <property type="entry name" value="SCF_F-box_component"/>
</dbReference>
<dbReference type="PROSITE" id="PS50181">
    <property type="entry name" value="FBOX"/>
    <property type="match status" value="1"/>
</dbReference>
<protein>
    <recommendedName>
        <fullName evidence="1">F-box domain-containing protein</fullName>
    </recommendedName>
</protein>
<dbReference type="Proteomes" id="UP000631114">
    <property type="component" value="Unassembled WGS sequence"/>
</dbReference>
<evidence type="ECO:0000259" key="1">
    <source>
        <dbReference type="PROSITE" id="PS50181"/>
    </source>
</evidence>
<dbReference type="OrthoDB" id="1918594at2759"/>
<organism evidence="2 3">
    <name type="scientific">Coptis chinensis</name>
    <dbReference type="NCBI Taxonomy" id="261450"/>
    <lineage>
        <taxon>Eukaryota</taxon>
        <taxon>Viridiplantae</taxon>
        <taxon>Streptophyta</taxon>
        <taxon>Embryophyta</taxon>
        <taxon>Tracheophyta</taxon>
        <taxon>Spermatophyta</taxon>
        <taxon>Magnoliopsida</taxon>
        <taxon>Ranunculales</taxon>
        <taxon>Ranunculaceae</taxon>
        <taxon>Coptidoideae</taxon>
        <taxon>Coptis</taxon>
    </lineage>
</organism>
<dbReference type="SUPFAM" id="SSF81383">
    <property type="entry name" value="F-box domain"/>
    <property type="match status" value="1"/>
</dbReference>
<sequence>MASAIVKKLRGLHHDNDLPDEVVLEILLYLAAEHLQICKSVSGLWSTLISNPKFVYKHLIRSQQQQSEVKQILYTTITQPGKQSNRYNYRHYSVNNRPSDLTPRKLQLPRPAFEENVLSLEASCDGLLLFQDKYDSSRLFVSNPVTAQFKALPPLKIGNSRWGLVRDNSIGRYKVFGVMAQYSFWVFTLGENGPPSFWDWHHFCHGKVRYSVMLSQPILIKKELHWFSTGEDGEDPNLQLCYCICSVDIEKLCSRRTNIPLLLKPPTLLEVSELHRRFTPHLLSEVNGSLCLTFVCFSSSVADVSFGGRH</sequence>
<dbReference type="Pfam" id="PF12937">
    <property type="entry name" value="F-box-like"/>
    <property type="match status" value="1"/>
</dbReference>
<dbReference type="PANTHER" id="PTHR31672">
    <property type="entry name" value="BNACNNG10540D PROTEIN"/>
    <property type="match status" value="1"/>
</dbReference>
<keyword evidence="3" id="KW-1185">Reference proteome</keyword>